<keyword evidence="4" id="KW-0762">Sugar transport</keyword>
<dbReference type="InterPro" id="IPR016152">
    <property type="entry name" value="PTrfase/Anion_transptr"/>
</dbReference>
<gene>
    <name evidence="8" type="ORF">MUDAN_MDHGFNIF_02178</name>
</gene>
<dbReference type="GO" id="GO:0016020">
    <property type="term" value="C:membrane"/>
    <property type="evidence" value="ECO:0007669"/>
    <property type="project" value="InterPro"/>
</dbReference>
<dbReference type="InterPro" id="IPR051541">
    <property type="entry name" value="PTS_SugarTrans_NitroReg"/>
</dbReference>
<organism evidence="8 9">
    <name type="scientific">Lactiplantibacillus mudanjiangensis</name>
    <dbReference type="NCBI Taxonomy" id="1296538"/>
    <lineage>
        <taxon>Bacteria</taxon>
        <taxon>Bacillati</taxon>
        <taxon>Bacillota</taxon>
        <taxon>Bacilli</taxon>
        <taxon>Lactobacillales</taxon>
        <taxon>Lactobacillaceae</taxon>
        <taxon>Lactiplantibacillus</taxon>
    </lineage>
</organism>
<dbReference type="Pfam" id="PF00359">
    <property type="entry name" value="PTS_EIIA_2"/>
    <property type="match status" value="1"/>
</dbReference>
<evidence type="ECO:0000256" key="4">
    <source>
        <dbReference type="ARBA" id="ARBA00022597"/>
    </source>
</evidence>
<dbReference type="GO" id="GO:0009401">
    <property type="term" value="P:phosphoenolpyruvate-dependent sugar phosphotransferase system"/>
    <property type="evidence" value="ECO:0007669"/>
    <property type="project" value="UniProtKB-KW"/>
</dbReference>
<dbReference type="RefSeq" id="WP_130846209.1">
    <property type="nucleotide sequence ID" value="NZ_BJDY01000007.1"/>
</dbReference>
<dbReference type="PROSITE" id="PS00372">
    <property type="entry name" value="PTS_EIIA_TYPE_2_HIS"/>
    <property type="match status" value="1"/>
</dbReference>
<dbReference type="EMBL" id="UYIG01000002">
    <property type="protein sequence ID" value="VDG27268.1"/>
    <property type="molecule type" value="Genomic_DNA"/>
</dbReference>
<dbReference type="Proteomes" id="UP000289996">
    <property type="component" value="Unassembled WGS sequence"/>
</dbReference>
<keyword evidence="3" id="KW-0597">Phosphoprotein</keyword>
<keyword evidence="2" id="KW-0813">Transport</keyword>
<evidence type="ECO:0000256" key="6">
    <source>
        <dbReference type="ARBA" id="ARBA00022683"/>
    </source>
</evidence>
<evidence type="ECO:0000256" key="3">
    <source>
        <dbReference type="ARBA" id="ARBA00022553"/>
    </source>
</evidence>
<keyword evidence="9" id="KW-1185">Reference proteome</keyword>
<name>A0A660E016_9LACO</name>
<evidence type="ECO:0000259" key="7">
    <source>
        <dbReference type="PROSITE" id="PS51094"/>
    </source>
</evidence>
<feature type="domain" description="PTS EIIA type-2" evidence="7">
    <location>
        <begin position="7"/>
        <end position="151"/>
    </location>
</feature>
<dbReference type="PANTHER" id="PTHR47738">
    <property type="entry name" value="PTS SYSTEM FRUCTOSE-LIKE EIIA COMPONENT-RELATED"/>
    <property type="match status" value="1"/>
</dbReference>
<evidence type="ECO:0000256" key="1">
    <source>
        <dbReference type="ARBA" id="ARBA00004496"/>
    </source>
</evidence>
<comment type="subcellular location">
    <subcellularLocation>
        <location evidence="1">Cytoplasm</location>
    </subcellularLocation>
</comment>
<dbReference type="FunFam" id="3.40.930.10:FF:000009">
    <property type="entry name" value="PTS system, fructose specific IIABC component"/>
    <property type="match status" value="1"/>
</dbReference>
<proteinExistence type="predicted"/>
<dbReference type="GO" id="GO:0005737">
    <property type="term" value="C:cytoplasm"/>
    <property type="evidence" value="ECO:0007669"/>
    <property type="project" value="UniProtKB-SubCell"/>
</dbReference>
<accession>A0A660E016</accession>
<keyword evidence="6" id="KW-0598">Phosphotransferase system</keyword>
<dbReference type="PROSITE" id="PS51094">
    <property type="entry name" value="PTS_EIIA_TYPE_2"/>
    <property type="match status" value="1"/>
</dbReference>
<dbReference type="PANTHER" id="PTHR47738:SF2">
    <property type="entry name" value="PTS SYSTEM FRUCTOSE-LIKE EIIA COMPONENT"/>
    <property type="match status" value="1"/>
</dbReference>
<dbReference type="OrthoDB" id="95460at2"/>
<protein>
    <submittedName>
        <fullName evidence="8">PTS system IIA component [Lactobacillus acetotolerans]</fullName>
    </submittedName>
</protein>
<dbReference type="NCBIfam" id="TIGR00848">
    <property type="entry name" value="fruA"/>
    <property type="match status" value="1"/>
</dbReference>
<dbReference type="GO" id="GO:0008982">
    <property type="term" value="F:protein-N(PI)-phosphohistidine-sugar phosphotransferase activity"/>
    <property type="evidence" value="ECO:0007669"/>
    <property type="project" value="InterPro"/>
</dbReference>
<dbReference type="SUPFAM" id="SSF55804">
    <property type="entry name" value="Phoshotransferase/anion transport protein"/>
    <property type="match status" value="1"/>
</dbReference>
<evidence type="ECO:0000313" key="8">
    <source>
        <dbReference type="EMBL" id="VDG27268.1"/>
    </source>
</evidence>
<keyword evidence="5" id="KW-0808">Transferase</keyword>
<dbReference type="InterPro" id="IPR002178">
    <property type="entry name" value="PTS_EIIA_type-2_dom"/>
</dbReference>
<dbReference type="AlphaFoldDB" id="A0A660E016"/>
<dbReference type="InterPro" id="IPR004715">
    <property type="entry name" value="PTS_IIA_fruc"/>
</dbReference>
<evidence type="ECO:0000313" key="9">
    <source>
        <dbReference type="Proteomes" id="UP000289996"/>
    </source>
</evidence>
<dbReference type="Gene3D" id="3.40.930.10">
    <property type="entry name" value="Mannitol-specific EII, Chain A"/>
    <property type="match status" value="1"/>
</dbReference>
<evidence type="ECO:0000256" key="5">
    <source>
        <dbReference type="ARBA" id="ARBA00022679"/>
    </source>
</evidence>
<reference evidence="8 9" key="1">
    <citation type="submission" date="2018-11" db="EMBL/GenBank/DDBJ databases">
        <authorList>
            <person name="Wuyts S."/>
        </authorList>
    </citation>
    <scope>NUCLEOTIDE SEQUENCE [LARGE SCALE GENOMIC DNA]</scope>
    <source>
        <strain evidence="8">Lactobacillus mudanjiangensis AMBF249</strain>
    </source>
</reference>
<evidence type="ECO:0000256" key="2">
    <source>
        <dbReference type="ARBA" id="ARBA00022448"/>
    </source>
</evidence>
<sequence>MSEKLSGFISANNVVLDLDAKDREDAIRQLAEILQKNGNVSNAAAFCQDVLEREAMTTTGIGNNIAIPHGKSAAVTETTMMFAKTTTPLEWQSLDGSKVNIIFLMAVAPQAKGNAHLKMLANLSGRLMDDDFVAAIKQAQTVEAVLKIIKK</sequence>
<dbReference type="CDD" id="cd00211">
    <property type="entry name" value="PTS_IIA_fru"/>
    <property type="match status" value="1"/>
</dbReference>